<accession>A0ACA9RSY1</accession>
<comment type="caution">
    <text evidence="1">The sequence shown here is derived from an EMBL/GenBank/DDBJ whole genome shotgun (WGS) entry which is preliminary data.</text>
</comment>
<feature type="non-terminal residue" evidence="1">
    <location>
        <position position="169"/>
    </location>
</feature>
<protein>
    <submittedName>
        <fullName evidence="1">8510_t:CDS:1</fullName>
    </submittedName>
</protein>
<sequence length="169" mass="18786">LCNGSFTTYDTDLISFKVTVLQTLDSGYAIVYTNRSFTSSRLYAIKLKNYKIKATTSQIPFNITTLFSTTLAQPTTNAMHGCHLKMHLLSNGSVFAADEVVFHENSANIRTSPLGGYALILQQQSGSIINFNINLYNESSQLFDYKFPLNHTILNSLGALDILQNNTML</sequence>
<name>A0ACA9RSY1_9GLOM</name>
<proteinExistence type="predicted"/>
<keyword evidence="2" id="KW-1185">Reference proteome</keyword>
<gene>
    <name evidence="1" type="ORF">RPERSI_LOCUS21977</name>
</gene>
<evidence type="ECO:0000313" key="1">
    <source>
        <dbReference type="EMBL" id="CAG8805646.1"/>
    </source>
</evidence>
<dbReference type="Proteomes" id="UP000789920">
    <property type="component" value="Unassembled WGS sequence"/>
</dbReference>
<dbReference type="EMBL" id="CAJVQC010065567">
    <property type="protein sequence ID" value="CAG8805646.1"/>
    <property type="molecule type" value="Genomic_DNA"/>
</dbReference>
<reference evidence="1" key="1">
    <citation type="submission" date="2021-06" db="EMBL/GenBank/DDBJ databases">
        <authorList>
            <person name="Kallberg Y."/>
            <person name="Tangrot J."/>
            <person name="Rosling A."/>
        </authorList>
    </citation>
    <scope>NUCLEOTIDE SEQUENCE</scope>
    <source>
        <strain evidence="1">MA461A</strain>
    </source>
</reference>
<organism evidence="1 2">
    <name type="scientific">Racocetra persica</name>
    <dbReference type="NCBI Taxonomy" id="160502"/>
    <lineage>
        <taxon>Eukaryota</taxon>
        <taxon>Fungi</taxon>
        <taxon>Fungi incertae sedis</taxon>
        <taxon>Mucoromycota</taxon>
        <taxon>Glomeromycotina</taxon>
        <taxon>Glomeromycetes</taxon>
        <taxon>Diversisporales</taxon>
        <taxon>Gigasporaceae</taxon>
        <taxon>Racocetra</taxon>
    </lineage>
</organism>
<feature type="non-terminal residue" evidence="1">
    <location>
        <position position="1"/>
    </location>
</feature>
<evidence type="ECO:0000313" key="2">
    <source>
        <dbReference type="Proteomes" id="UP000789920"/>
    </source>
</evidence>